<organism evidence="6 7">
    <name type="scientific">Nocardioides marinquilinus</name>
    <dbReference type="NCBI Taxonomy" id="1210400"/>
    <lineage>
        <taxon>Bacteria</taxon>
        <taxon>Bacillati</taxon>
        <taxon>Actinomycetota</taxon>
        <taxon>Actinomycetes</taxon>
        <taxon>Propionibacteriales</taxon>
        <taxon>Nocardioidaceae</taxon>
        <taxon>Nocardioides</taxon>
    </lineage>
</organism>
<dbReference type="Gene3D" id="4.10.410.60">
    <property type="match status" value="1"/>
</dbReference>
<keyword evidence="3 4" id="KW-0687">Ribonucleoprotein</keyword>
<evidence type="ECO:0000313" key="7">
    <source>
        <dbReference type="Proteomes" id="UP001500221"/>
    </source>
</evidence>
<dbReference type="InterPro" id="IPR037229">
    <property type="entry name" value="Ribosomal_bL35_sf"/>
</dbReference>
<accession>A0ABP9PX95</accession>
<sequence length="70" mass="7615">MPKMKTHSGASKRFKVTGSGKIRRLQAGRKSGAAFASQPTTGSRKKQRRNAGMVTLEKADVKRAKKMLGL</sequence>
<feature type="region of interest" description="Disordered" evidence="5">
    <location>
        <begin position="26"/>
        <end position="52"/>
    </location>
</feature>
<evidence type="ECO:0000256" key="3">
    <source>
        <dbReference type="ARBA" id="ARBA00023274"/>
    </source>
</evidence>
<comment type="caution">
    <text evidence="6">The sequence shown here is derived from an EMBL/GenBank/DDBJ whole genome shotgun (WGS) entry which is preliminary data.</text>
</comment>
<reference evidence="7" key="1">
    <citation type="journal article" date="2019" name="Int. J. Syst. Evol. Microbiol.">
        <title>The Global Catalogue of Microorganisms (GCM) 10K type strain sequencing project: providing services to taxonomists for standard genome sequencing and annotation.</title>
        <authorList>
            <consortium name="The Broad Institute Genomics Platform"/>
            <consortium name="The Broad Institute Genome Sequencing Center for Infectious Disease"/>
            <person name="Wu L."/>
            <person name="Ma J."/>
        </authorList>
    </citation>
    <scope>NUCLEOTIDE SEQUENCE [LARGE SCALE GENOMIC DNA]</scope>
    <source>
        <strain evidence="7">JCM 18459</strain>
    </source>
</reference>
<evidence type="ECO:0000313" key="6">
    <source>
        <dbReference type="EMBL" id="GAA5153477.1"/>
    </source>
</evidence>
<proteinExistence type="inferred from homology"/>
<dbReference type="HAMAP" id="MF_00514">
    <property type="entry name" value="Ribosomal_bL35"/>
    <property type="match status" value="1"/>
</dbReference>
<dbReference type="InterPro" id="IPR001706">
    <property type="entry name" value="Ribosomal_bL35"/>
</dbReference>
<evidence type="ECO:0000256" key="5">
    <source>
        <dbReference type="SAM" id="MobiDB-lite"/>
    </source>
</evidence>
<evidence type="ECO:0000256" key="1">
    <source>
        <dbReference type="ARBA" id="ARBA00006598"/>
    </source>
</evidence>
<dbReference type="InterPro" id="IPR021137">
    <property type="entry name" value="Ribosomal_bL35-like"/>
</dbReference>
<dbReference type="EMBL" id="BAABKG010000004">
    <property type="protein sequence ID" value="GAA5153477.1"/>
    <property type="molecule type" value="Genomic_DNA"/>
</dbReference>
<dbReference type="Pfam" id="PF01632">
    <property type="entry name" value="Ribosomal_L35p"/>
    <property type="match status" value="1"/>
</dbReference>
<keyword evidence="7" id="KW-1185">Reference proteome</keyword>
<protein>
    <recommendedName>
        <fullName evidence="4">Large ribosomal subunit protein bL35</fullName>
    </recommendedName>
</protein>
<evidence type="ECO:0000256" key="4">
    <source>
        <dbReference type="HAMAP-Rule" id="MF_00514"/>
    </source>
</evidence>
<feature type="region of interest" description="Disordered" evidence="5">
    <location>
        <begin position="1"/>
        <end position="20"/>
    </location>
</feature>
<dbReference type="SUPFAM" id="SSF143034">
    <property type="entry name" value="L35p-like"/>
    <property type="match status" value="1"/>
</dbReference>
<evidence type="ECO:0000256" key="2">
    <source>
        <dbReference type="ARBA" id="ARBA00022980"/>
    </source>
</evidence>
<gene>
    <name evidence="4 6" type="primary">rpmI</name>
    <name evidence="6" type="ORF">GCM10023340_35590</name>
</gene>
<keyword evidence="2 4" id="KW-0689">Ribosomal protein</keyword>
<dbReference type="RefSeq" id="WP_345461705.1">
    <property type="nucleotide sequence ID" value="NZ_BAABKG010000004.1"/>
</dbReference>
<name>A0ABP9PX95_9ACTN</name>
<comment type="similarity">
    <text evidence="1 4">Belongs to the bacterial ribosomal protein bL35 family.</text>
</comment>
<dbReference type="GO" id="GO:0005840">
    <property type="term" value="C:ribosome"/>
    <property type="evidence" value="ECO:0007669"/>
    <property type="project" value="UniProtKB-KW"/>
</dbReference>
<dbReference type="Proteomes" id="UP001500221">
    <property type="component" value="Unassembled WGS sequence"/>
</dbReference>